<dbReference type="AlphaFoldDB" id="A0A7W9GC60"/>
<comment type="caution">
    <text evidence="1">The sequence shown here is derived from an EMBL/GenBank/DDBJ whole genome shotgun (WGS) entry which is preliminary data.</text>
</comment>
<protein>
    <submittedName>
        <fullName evidence="1">Uncharacterized protein</fullName>
    </submittedName>
</protein>
<accession>A0A7W9GC60</accession>
<keyword evidence="2" id="KW-1185">Reference proteome</keyword>
<dbReference type="EMBL" id="JACHMB010000001">
    <property type="protein sequence ID" value="MBB5781084.1"/>
    <property type="molecule type" value="Genomic_DNA"/>
</dbReference>
<evidence type="ECO:0000313" key="1">
    <source>
        <dbReference type="EMBL" id="MBB5781084.1"/>
    </source>
</evidence>
<reference evidence="1 2" key="1">
    <citation type="submission" date="2020-08" db="EMBL/GenBank/DDBJ databases">
        <title>Sequencing the genomes of 1000 actinobacteria strains.</title>
        <authorList>
            <person name="Klenk H.-P."/>
        </authorList>
    </citation>
    <scope>NUCLEOTIDE SEQUENCE [LARGE SCALE GENOMIC DNA]</scope>
    <source>
        <strain evidence="1 2">DSM 45507</strain>
    </source>
</reference>
<organism evidence="1 2">
    <name type="scientific">Nonomuraea jabiensis</name>
    <dbReference type="NCBI Taxonomy" id="882448"/>
    <lineage>
        <taxon>Bacteria</taxon>
        <taxon>Bacillati</taxon>
        <taxon>Actinomycetota</taxon>
        <taxon>Actinomycetes</taxon>
        <taxon>Streptosporangiales</taxon>
        <taxon>Streptosporangiaceae</taxon>
        <taxon>Nonomuraea</taxon>
    </lineage>
</organism>
<proteinExistence type="predicted"/>
<name>A0A7W9GC60_9ACTN</name>
<dbReference type="Proteomes" id="UP000579153">
    <property type="component" value="Unassembled WGS sequence"/>
</dbReference>
<gene>
    <name evidence="1" type="ORF">HD596_007840</name>
</gene>
<evidence type="ECO:0000313" key="2">
    <source>
        <dbReference type="Proteomes" id="UP000579153"/>
    </source>
</evidence>
<sequence>MHEIIRITWVTAECRFHIGAFPNRLGEPTITPSSR</sequence>